<organism evidence="5 6">
    <name type="scientific">Lithospermum erythrorhizon</name>
    <name type="common">Purple gromwell</name>
    <name type="synonym">Lithospermum officinale var. erythrorhizon</name>
    <dbReference type="NCBI Taxonomy" id="34254"/>
    <lineage>
        <taxon>Eukaryota</taxon>
        <taxon>Viridiplantae</taxon>
        <taxon>Streptophyta</taxon>
        <taxon>Embryophyta</taxon>
        <taxon>Tracheophyta</taxon>
        <taxon>Spermatophyta</taxon>
        <taxon>Magnoliopsida</taxon>
        <taxon>eudicotyledons</taxon>
        <taxon>Gunneridae</taxon>
        <taxon>Pentapetalae</taxon>
        <taxon>asterids</taxon>
        <taxon>lamiids</taxon>
        <taxon>Boraginales</taxon>
        <taxon>Boraginaceae</taxon>
        <taxon>Boraginoideae</taxon>
        <taxon>Lithospermeae</taxon>
        <taxon>Lithospermum</taxon>
    </lineage>
</organism>
<keyword evidence="1" id="KW-0677">Repeat</keyword>
<feature type="domain" description="K Homology" evidence="4">
    <location>
        <begin position="43"/>
        <end position="113"/>
    </location>
</feature>
<comment type="caution">
    <text evidence="5">The sequence shown here is derived from an EMBL/GenBank/DDBJ whole genome shotgun (WGS) entry which is preliminary data.</text>
</comment>
<name>A0AAV3RWC3_LITER</name>
<dbReference type="PANTHER" id="PTHR10288">
    <property type="entry name" value="KH DOMAIN CONTAINING RNA BINDING PROTEIN"/>
    <property type="match status" value="1"/>
</dbReference>
<evidence type="ECO:0000313" key="6">
    <source>
        <dbReference type="Proteomes" id="UP001454036"/>
    </source>
</evidence>
<dbReference type="CDD" id="cd22460">
    <property type="entry name" value="KH-I_PEPPER_rpt2_like"/>
    <property type="match status" value="2"/>
</dbReference>
<dbReference type="SMART" id="SM00322">
    <property type="entry name" value="KH"/>
    <property type="match status" value="5"/>
</dbReference>
<gene>
    <name evidence="5" type="ORF">LIER_32078</name>
</gene>
<protein>
    <submittedName>
        <fullName evidence="5">RNA metabolism protein</fullName>
    </submittedName>
</protein>
<feature type="region of interest" description="Disordered" evidence="3">
    <location>
        <begin position="255"/>
        <end position="305"/>
    </location>
</feature>
<keyword evidence="2" id="KW-0694">RNA-binding</keyword>
<feature type="compositionally biased region" description="Basic and acidic residues" evidence="3">
    <location>
        <begin position="97"/>
        <end position="128"/>
    </location>
</feature>
<reference evidence="5 6" key="1">
    <citation type="submission" date="2024-01" db="EMBL/GenBank/DDBJ databases">
        <title>The complete chloroplast genome sequence of Lithospermum erythrorhizon: insights into the phylogenetic relationship among Boraginaceae species and the maternal lineages of purple gromwells.</title>
        <authorList>
            <person name="Okada T."/>
            <person name="Watanabe K."/>
        </authorList>
    </citation>
    <scope>NUCLEOTIDE SEQUENCE [LARGE SCALE GENOMIC DNA]</scope>
</reference>
<sequence>MSVELTPSKRPYEGHDAEENGNGKCPKPEVLSSKDSPLKVFLAGNVIRVLFPVSKMDSLTGDDGNTISQIRQDCGVNVQVEEFVPGCDETVITISGSDKDVEMGSEQAKADGNESDKSAKGDNNEENKQPVLIENSRAENNNSSMCKAVLLLFEKMVGGQEMNGGEESENKSPSHVMRLIVHSNQVSSLLGKNGSVIKQMSSDSGAEIKILPRDKLPLCASSTDDLVQISGKLDVVRKALQSVCKPLLQCSFNQDTPSDVKPSRDFSHPSSRQDKLSQSDHSSHRQVAPYSAGYRDSESTFPARINPPDTLSFRLLCSGERVGGLVGKGGTIINALQHETGCDIKILEGVADSDDRVIVISGPAHPEYRSAILDGVLRVHARISRVGLERNERSVTAKLLVSSNQIGCLLGKGGVIISDLRKSSGAYIRILGKEHISKNAAENDEVVQINGETETVHEALLQIIVRLLDRFYRDVFPSNHVFPNKWTPFSPFGVRRREFAPPSMYHNTGPPLHQVGGFRPHGAGHPLDGSPFHAPGIPERMPSSAPWGPQQGMIDGGGPVGFPDHPGAPARREGFSGGNHPAIITNTTMEVVVPHSVVPALYGEDGGCLRQICEISDARITITDTKPGATETLVIISGTPEQTNAAQSLIQAFVISETEAP</sequence>
<feature type="region of interest" description="Disordered" evidence="3">
    <location>
        <begin position="505"/>
        <end position="579"/>
    </location>
</feature>
<dbReference type="AlphaFoldDB" id="A0AAV3RWC3"/>
<dbReference type="EMBL" id="BAABME010012164">
    <property type="protein sequence ID" value="GAA0184790.1"/>
    <property type="molecule type" value="Genomic_DNA"/>
</dbReference>
<dbReference type="InterPro" id="IPR004088">
    <property type="entry name" value="KH_dom_type_1"/>
</dbReference>
<dbReference type="Pfam" id="PF00013">
    <property type="entry name" value="KH_1"/>
    <property type="match status" value="5"/>
</dbReference>
<dbReference type="InterPro" id="IPR036612">
    <property type="entry name" value="KH_dom_type_1_sf"/>
</dbReference>
<dbReference type="PROSITE" id="PS50084">
    <property type="entry name" value="KH_TYPE_1"/>
    <property type="match status" value="5"/>
</dbReference>
<feature type="compositionally biased region" description="Basic and acidic residues" evidence="3">
    <location>
        <begin position="261"/>
        <end position="283"/>
    </location>
</feature>
<accession>A0AAV3RWC3</accession>
<feature type="domain" description="K Homology" evidence="4">
    <location>
        <begin position="393"/>
        <end position="468"/>
    </location>
</feature>
<feature type="domain" description="K Homology" evidence="4">
    <location>
        <begin position="585"/>
        <end position="655"/>
    </location>
</feature>
<feature type="region of interest" description="Disordered" evidence="3">
    <location>
        <begin position="95"/>
        <end position="138"/>
    </location>
</feature>
<dbReference type="Gene3D" id="3.30.310.210">
    <property type="match status" value="1"/>
</dbReference>
<dbReference type="InterPro" id="IPR004087">
    <property type="entry name" value="KH_dom"/>
</dbReference>
<evidence type="ECO:0000256" key="2">
    <source>
        <dbReference type="PROSITE-ProRule" id="PRU00117"/>
    </source>
</evidence>
<dbReference type="GO" id="GO:0003723">
    <property type="term" value="F:RNA binding"/>
    <property type="evidence" value="ECO:0007669"/>
    <property type="project" value="UniProtKB-UniRule"/>
</dbReference>
<dbReference type="SUPFAM" id="SSF54791">
    <property type="entry name" value="Eukaryotic type KH-domain (KH-domain type I)"/>
    <property type="match status" value="5"/>
</dbReference>
<dbReference type="CDD" id="cd22459">
    <property type="entry name" value="KH-I_PEPPER_rpt1_like"/>
    <property type="match status" value="1"/>
</dbReference>
<proteinExistence type="predicted"/>
<feature type="domain" description="K Homology" evidence="4">
    <location>
        <begin position="173"/>
        <end position="248"/>
    </location>
</feature>
<evidence type="ECO:0000259" key="4">
    <source>
        <dbReference type="SMART" id="SM00322"/>
    </source>
</evidence>
<feature type="region of interest" description="Disordered" evidence="3">
    <location>
        <begin position="1"/>
        <end position="31"/>
    </location>
</feature>
<evidence type="ECO:0000256" key="3">
    <source>
        <dbReference type="SAM" id="MobiDB-lite"/>
    </source>
</evidence>
<evidence type="ECO:0000313" key="5">
    <source>
        <dbReference type="EMBL" id="GAA0184790.1"/>
    </source>
</evidence>
<dbReference type="Gene3D" id="3.30.1370.10">
    <property type="entry name" value="K Homology domain, type 1"/>
    <property type="match status" value="4"/>
</dbReference>
<evidence type="ECO:0000256" key="1">
    <source>
        <dbReference type="ARBA" id="ARBA00022737"/>
    </source>
</evidence>
<dbReference type="Proteomes" id="UP001454036">
    <property type="component" value="Unassembled WGS sequence"/>
</dbReference>
<feature type="domain" description="K Homology" evidence="4">
    <location>
        <begin position="309"/>
        <end position="381"/>
    </location>
</feature>
<keyword evidence="6" id="KW-1185">Reference proteome</keyword>